<name>W1J6N8_9GAMM</name>
<dbReference type="CDD" id="cd00093">
    <property type="entry name" value="HTH_XRE"/>
    <property type="match status" value="1"/>
</dbReference>
<sequence>MSTIGRRITEERERLGFSQTDLTHLTGYPNHIQASYEYDETMPASSYLQEIARHGFNTLYVITGHKEKSINLSTDEQVVVDNYRAMNKASRLNIPPIGNTITYSSVSQTVKTITTLN</sequence>
<dbReference type="InterPro" id="IPR010982">
    <property type="entry name" value="Lambda_DNA-bd_dom_sf"/>
</dbReference>
<dbReference type="OrthoDB" id="3196789at2"/>
<accession>W1J6N8</accession>
<proteinExistence type="predicted"/>
<organism evidence="1 2">
    <name type="scientific">Xenorhabdus cabanillasii JM26</name>
    <dbReference type="NCBI Taxonomy" id="1427517"/>
    <lineage>
        <taxon>Bacteria</taxon>
        <taxon>Pseudomonadati</taxon>
        <taxon>Pseudomonadota</taxon>
        <taxon>Gammaproteobacteria</taxon>
        <taxon>Enterobacterales</taxon>
        <taxon>Morganellaceae</taxon>
        <taxon>Xenorhabdus</taxon>
    </lineage>
</organism>
<dbReference type="Gene3D" id="1.10.260.40">
    <property type="entry name" value="lambda repressor-like DNA-binding domains"/>
    <property type="match status" value="1"/>
</dbReference>
<dbReference type="RefSeq" id="WP_051502338.1">
    <property type="nucleotide sequence ID" value="NZ_CAWLVK010000147.1"/>
</dbReference>
<dbReference type="GO" id="GO:0003677">
    <property type="term" value="F:DNA binding"/>
    <property type="evidence" value="ECO:0007669"/>
    <property type="project" value="InterPro"/>
</dbReference>
<dbReference type="InterPro" id="IPR001387">
    <property type="entry name" value="Cro/C1-type_HTH"/>
</dbReference>
<protein>
    <recommendedName>
        <fullName evidence="3">HTH cro/C1-type domain-containing protein</fullName>
    </recommendedName>
</protein>
<comment type="caution">
    <text evidence="1">The sequence shown here is derived from an EMBL/GenBank/DDBJ whole genome shotgun (WGS) entry which is preliminary data.</text>
</comment>
<dbReference type="Proteomes" id="UP000019197">
    <property type="component" value="Unassembled WGS sequence"/>
</dbReference>
<gene>
    <name evidence="1" type="ORF">XCR1_2300003</name>
</gene>
<dbReference type="SUPFAM" id="SSF47413">
    <property type="entry name" value="lambda repressor-like DNA-binding domains"/>
    <property type="match status" value="1"/>
</dbReference>
<dbReference type="EMBL" id="CBXE010000147">
    <property type="protein sequence ID" value="CDL85713.1"/>
    <property type="molecule type" value="Genomic_DNA"/>
</dbReference>
<evidence type="ECO:0000313" key="1">
    <source>
        <dbReference type="EMBL" id="CDL85713.1"/>
    </source>
</evidence>
<reference evidence="1 2" key="1">
    <citation type="submission" date="2013-11" db="EMBL/GenBank/DDBJ databases">
        <title>Draft genome sequence and annotation of the entomopathogenic bacterium, Xenorhabdus cabanillasi strain JM26.</title>
        <authorList>
            <person name="Gualtieri M."/>
            <person name="Ogier J.C."/>
            <person name="Pages S."/>
            <person name="Givaudan A."/>
            <person name="Gaudriault S."/>
        </authorList>
    </citation>
    <scope>NUCLEOTIDE SEQUENCE [LARGE SCALE GENOMIC DNA]</scope>
    <source>
        <strain evidence="1 2">JM26</strain>
    </source>
</reference>
<dbReference type="AlphaFoldDB" id="W1J6N8"/>
<evidence type="ECO:0008006" key="3">
    <source>
        <dbReference type="Google" id="ProtNLM"/>
    </source>
</evidence>
<evidence type="ECO:0000313" key="2">
    <source>
        <dbReference type="Proteomes" id="UP000019197"/>
    </source>
</evidence>